<dbReference type="Pfam" id="PF00583">
    <property type="entry name" value="Acetyltransf_1"/>
    <property type="match status" value="1"/>
</dbReference>
<dbReference type="GeneID" id="25405837"/>
<dbReference type="PROSITE" id="PS51186">
    <property type="entry name" value="GNAT"/>
    <property type="match status" value="1"/>
</dbReference>
<reference evidence="5" key="1">
    <citation type="book" date="2010" name="EXTREMOPHILES" publisher="0:0-0">
        <title>Complete genome sequences of ten hyperthermophilic archaea reveal their metabolic capabilities and possible ecological roles.</title>
        <editorList>
            <person name="?"/>
        </editorList>
        <authorList>
            <person name="Ravin N.V."/>
            <person name="Mardanov A.V."/>
            <person name="Bonch-Osmolovskaya E.A."/>
            <person name="Skryabin K.G."/>
        </authorList>
    </citation>
    <scope>NUCLEOTIDE SEQUENCE [LARGE SCALE GENOMIC DNA]</scope>
    <source>
        <strain evidence="5">1505</strain>
    </source>
</reference>
<evidence type="ECO:0000256" key="2">
    <source>
        <dbReference type="ARBA" id="ARBA00023315"/>
    </source>
</evidence>
<feature type="domain" description="N-acetyltransferase" evidence="3">
    <location>
        <begin position="1"/>
        <end position="111"/>
    </location>
</feature>
<dbReference type="PANTHER" id="PTHR43420:SF44">
    <property type="entry name" value="ACETYLTRANSFERASE YPEA"/>
    <property type="match status" value="1"/>
</dbReference>
<dbReference type="Gene3D" id="3.40.630.30">
    <property type="match status" value="1"/>
</dbReference>
<dbReference type="AlphaFoldDB" id="A0A3G1A812"/>
<dbReference type="RefSeq" id="WP_020962953.1">
    <property type="nucleotide sequence ID" value="NZ_CP007493.1"/>
</dbReference>
<keyword evidence="2" id="KW-0012">Acyltransferase</keyword>
<proteinExistence type="predicted"/>
<sequence>MASIDAQPINSKGFRLSLKIDGEEVGHCYVYLIKNDLHERPYALLEDVYVKEDFRGRGIGKQLVLEAIELAKKQGCYKMIATSRFGREALHEWYEKLGFQKYGFEFRINFE</sequence>
<evidence type="ECO:0000313" key="4">
    <source>
        <dbReference type="EMBL" id="AJB41451.1"/>
    </source>
</evidence>
<name>A0A3G1A812_9CREN</name>
<gene>
    <name evidence="4" type="ORF">TCARB_0379</name>
</gene>
<dbReference type="Proteomes" id="UP000266720">
    <property type="component" value="Chromosome"/>
</dbReference>
<dbReference type="InterPro" id="IPR016181">
    <property type="entry name" value="Acyl_CoA_acyltransferase"/>
</dbReference>
<dbReference type="KEGG" id="tcb:TCARB_0379"/>
<evidence type="ECO:0000313" key="5">
    <source>
        <dbReference type="Proteomes" id="UP000266720"/>
    </source>
</evidence>
<dbReference type="InterPro" id="IPR050680">
    <property type="entry name" value="YpeA/RimI_acetyltransf"/>
</dbReference>
<dbReference type="PANTHER" id="PTHR43420">
    <property type="entry name" value="ACETYLTRANSFERASE"/>
    <property type="match status" value="1"/>
</dbReference>
<protein>
    <recommendedName>
        <fullName evidence="3">N-acetyltransferase domain-containing protein</fullName>
    </recommendedName>
</protein>
<dbReference type="EMBL" id="CP007493">
    <property type="protein sequence ID" value="AJB41451.1"/>
    <property type="molecule type" value="Genomic_DNA"/>
</dbReference>
<evidence type="ECO:0000256" key="1">
    <source>
        <dbReference type="ARBA" id="ARBA00022679"/>
    </source>
</evidence>
<accession>A0A3G1A812</accession>
<dbReference type="SUPFAM" id="SSF55729">
    <property type="entry name" value="Acyl-CoA N-acyltransferases (Nat)"/>
    <property type="match status" value="1"/>
</dbReference>
<evidence type="ECO:0000259" key="3">
    <source>
        <dbReference type="PROSITE" id="PS51186"/>
    </source>
</evidence>
<dbReference type="InterPro" id="IPR000182">
    <property type="entry name" value="GNAT_dom"/>
</dbReference>
<keyword evidence="1" id="KW-0808">Transferase</keyword>
<dbReference type="CDD" id="cd04301">
    <property type="entry name" value="NAT_SF"/>
    <property type="match status" value="1"/>
</dbReference>
<dbReference type="GeneID" id="16573952"/>
<organism evidence="4 5">
    <name type="scientific">Thermofilum adornatum 1505</name>
    <dbReference type="NCBI Taxonomy" id="697581"/>
    <lineage>
        <taxon>Archaea</taxon>
        <taxon>Thermoproteota</taxon>
        <taxon>Thermoprotei</taxon>
        <taxon>Thermofilales</taxon>
        <taxon>Thermofilaceae</taxon>
        <taxon>Thermofilum</taxon>
    </lineage>
</organism>
<dbReference type="GO" id="GO:0016747">
    <property type="term" value="F:acyltransferase activity, transferring groups other than amino-acyl groups"/>
    <property type="evidence" value="ECO:0007669"/>
    <property type="project" value="InterPro"/>
</dbReference>